<keyword evidence="3" id="KW-1185">Reference proteome</keyword>
<dbReference type="GO" id="GO:0008233">
    <property type="term" value="F:peptidase activity"/>
    <property type="evidence" value="ECO:0007669"/>
    <property type="project" value="UniProtKB-KW"/>
</dbReference>
<dbReference type="AlphaFoldDB" id="A0A225UZA7"/>
<accession>A0A225UZA7</accession>
<dbReference type="OrthoDB" id="125412at2759"/>
<feature type="region of interest" description="Disordered" evidence="1">
    <location>
        <begin position="1"/>
        <end position="65"/>
    </location>
</feature>
<name>A0A225UZA7_9STRA</name>
<keyword evidence="2" id="KW-0378">Hydrolase</keyword>
<comment type="caution">
    <text evidence="2">The sequence shown here is derived from an EMBL/GenBank/DDBJ whole genome shotgun (WGS) entry which is preliminary data.</text>
</comment>
<gene>
    <name evidence="2" type="ORF">PHMEG_00031212</name>
</gene>
<dbReference type="EMBL" id="NBNE01009743">
    <property type="protein sequence ID" value="OWY98107.1"/>
    <property type="molecule type" value="Genomic_DNA"/>
</dbReference>
<keyword evidence="2" id="KW-0645">Protease</keyword>
<evidence type="ECO:0000256" key="1">
    <source>
        <dbReference type="SAM" id="MobiDB-lite"/>
    </source>
</evidence>
<reference evidence="3" key="1">
    <citation type="submission" date="2017-03" db="EMBL/GenBank/DDBJ databases">
        <title>Phytopthora megakarya and P. palmivora, two closely related causual agents of cacao black pod achieved similar genome size and gene model numbers by different mechanisms.</title>
        <authorList>
            <person name="Ali S."/>
            <person name="Shao J."/>
            <person name="Larry D.J."/>
            <person name="Kronmiller B."/>
            <person name="Shen D."/>
            <person name="Strem M.D."/>
            <person name="Melnick R.L."/>
            <person name="Guiltinan M.J."/>
            <person name="Tyler B.M."/>
            <person name="Meinhardt L.W."/>
            <person name="Bailey B.A."/>
        </authorList>
    </citation>
    <scope>NUCLEOTIDE SEQUENCE [LARGE SCALE GENOMIC DNA]</scope>
    <source>
        <strain evidence="3">zdho120</strain>
    </source>
</reference>
<dbReference type="GO" id="GO:0006508">
    <property type="term" value="P:proteolysis"/>
    <property type="evidence" value="ECO:0007669"/>
    <property type="project" value="UniProtKB-KW"/>
</dbReference>
<sequence>MAQLQDPSRFKALNRGEQVAADTPPKSTIKFEDPQSGEMFSEMHPEHDAPDPSQSQRPAHRSRSWRWRKLDLEPGVYVHEGSEMLARLRDQLVMLPELSELHPECDIDQADVGVPGETSPEDESRMRAILKRHRKIFLGDGNAAPAPARGVVCDLDVGDAKPIARVQGRLDRT</sequence>
<dbReference type="Proteomes" id="UP000198211">
    <property type="component" value="Unassembled WGS sequence"/>
</dbReference>
<evidence type="ECO:0000313" key="2">
    <source>
        <dbReference type="EMBL" id="OWY98107.1"/>
    </source>
</evidence>
<protein>
    <submittedName>
        <fullName evidence="2">Eukaryotic/viral aspartic protease</fullName>
    </submittedName>
</protein>
<evidence type="ECO:0000313" key="3">
    <source>
        <dbReference type="Proteomes" id="UP000198211"/>
    </source>
</evidence>
<proteinExistence type="predicted"/>
<organism evidence="2 3">
    <name type="scientific">Phytophthora megakarya</name>
    <dbReference type="NCBI Taxonomy" id="4795"/>
    <lineage>
        <taxon>Eukaryota</taxon>
        <taxon>Sar</taxon>
        <taxon>Stramenopiles</taxon>
        <taxon>Oomycota</taxon>
        <taxon>Peronosporomycetes</taxon>
        <taxon>Peronosporales</taxon>
        <taxon>Peronosporaceae</taxon>
        <taxon>Phytophthora</taxon>
    </lineage>
</organism>
<feature type="compositionally biased region" description="Basic and acidic residues" evidence="1">
    <location>
        <begin position="41"/>
        <end position="50"/>
    </location>
</feature>